<dbReference type="GO" id="GO:0018775">
    <property type="term" value="F:2-hydroxymuconate-semialdehyde hydrolase activity"/>
    <property type="evidence" value="ECO:0007669"/>
    <property type="project" value="UniProtKB-EC"/>
</dbReference>
<dbReference type="Gene3D" id="3.40.50.1820">
    <property type="entry name" value="alpha/beta hydrolase"/>
    <property type="match status" value="1"/>
</dbReference>
<dbReference type="SUPFAM" id="SSF53474">
    <property type="entry name" value="alpha/beta-Hydrolases"/>
    <property type="match status" value="1"/>
</dbReference>
<comment type="caution">
    <text evidence="3">The sequence shown here is derived from an EMBL/GenBank/DDBJ whole genome shotgun (WGS) entry which is preliminary data.</text>
</comment>
<dbReference type="EMBL" id="JACCBX010000009">
    <property type="protein sequence ID" value="NYE07380.1"/>
    <property type="molecule type" value="Genomic_DNA"/>
</dbReference>
<dbReference type="PRINTS" id="PR00111">
    <property type="entry name" value="ABHYDROLASE"/>
</dbReference>
<protein>
    <submittedName>
        <fullName evidence="3">2-hydroxymuconate-semialdehyde hydrolase</fullName>
        <ecNumber evidence="3">3.7.1.9</ecNumber>
    </submittedName>
</protein>
<sequence length="284" mass="32574">MSNYETRKVKTGKFNSYYCEGGKGNERTLIFLHGSGPGANSESNWSRVLNELSNRFHVIAIDMVGFGNTELPENTNLTFWQWTTARVEQILEVMDYNNIEKASLIGNSMGGVVSLNALMYDSSRFEKVVLMGSGGGGGKNGPSPEIVRMTQFFRDPTIQAFRNLITWFMYDESVVEEQLEEIVQTRYENIMKPETRELYPSLFATMPHELTIPPSALRRIKQPVLLIHGYEDQFVPRESSLAVLEHLPNAELVLLKQCGHWVQIEKYERFIQLIDQFFDETKSR</sequence>
<organism evidence="3 4">
    <name type="scientific">Neobacillus niacini</name>
    <dbReference type="NCBI Taxonomy" id="86668"/>
    <lineage>
        <taxon>Bacteria</taxon>
        <taxon>Bacillati</taxon>
        <taxon>Bacillota</taxon>
        <taxon>Bacilli</taxon>
        <taxon>Bacillales</taxon>
        <taxon>Bacillaceae</taxon>
        <taxon>Neobacillus</taxon>
    </lineage>
</organism>
<dbReference type="Pfam" id="PF00561">
    <property type="entry name" value="Abhydrolase_1"/>
    <property type="match status" value="1"/>
</dbReference>
<dbReference type="PANTHER" id="PTHR43798">
    <property type="entry name" value="MONOACYLGLYCEROL LIPASE"/>
    <property type="match status" value="1"/>
</dbReference>
<dbReference type="InterPro" id="IPR000073">
    <property type="entry name" value="AB_hydrolase_1"/>
</dbReference>
<dbReference type="InterPro" id="IPR029058">
    <property type="entry name" value="AB_hydrolase_fold"/>
</dbReference>
<gene>
    <name evidence="3" type="ORF">F4694_004191</name>
</gene>
<evidence type="ECO:0000313" key="4">
    <source>
        <dbReference type="Proteomes" id="UP000548423"/>
    </source>
</evidence>
<evidence type="ECO:0000259" key="2">
    <source>
        <dbReference type="Pfam" id="PF00561"/>
    </source>
</evidence>
<feature type="domain" description="AB hydrolase-1" evidence="2">
    <location>
        <begin position="28"/>
        <end position="266"/>
    </location>
</feature>
<reference evidence="4" key="2">
    <citation type="submission" date="2020-08" db="EMBL/GenBank/DDBJ databases">
        <title>The Agave Microbiome: Exploring the role of microbial communities in plant adaptations to desert environments.</title>
        <authorList>
            <person name="Partida-Martinez L.P."/>
        </authorList>
    </citation>
    <scope>NUCLEOTIDE SEQUENCE [LARGE SCALE GENOMIC DNA]</scope>
    <source>
        <strain evidence="4">AT2.8</strain>
    </source>
</reference>
<evidence type="ECO:0000256" key="1">
    <source>
        <dbReference type="ARBA" id="ARBA00022801"/>
    </source>
</evidence>
<keyword evidence="1 3" id="KW-0378">Hydrolase</keyword>
<dbReference type="GO" id="GO:0016020">
    <property type="term" value="C:membrane"/>
    <property type="evidence" value="ECO:0007669"/>
    <property type="project" value="TreeGrafter"/>
</dbReference>
<dbReference type="PANTHER" id="PTHR43798:SF31">
    <property type="entry name" value="AB HYDROLASE SUPERFAMILY PROTEIN YCLE"/>
    <property type="match status" value="1"/>
</dbReference>
<accession>A0A852TES9</accession>
<reference evidence="4" key="1">
    <citation type="submission" date="2020-07" db="EMBL/GenBank/DDBJ databases">
        <authorList>
            <person name="Partida-Martinez L."/>
            <person name="Huntemann M."/>
            <person name="Clum A."/>
            <person name="Wang J."/>
            <person name="Palaniappan K."/>
            <person name="Ritter S."/>
            <person name="Chen I.-M."/>
            <person name="Stamatis D."/>
            <person name="Reddy T."/>
            <person name="O'Malley R."/>
            <person name="Daum C."/>
            <person name="Shapiro N."/>
            <person name="Ivanova N."/>
            <person name="Kyrpides N."/>
            <person name="Woyke T."/>
        </authorList>
    </citation>
    <scope>NUCLEOTIDE SEQUENCE [LARGE SCALE GENOMIC DNA]</scope>
    <source>
        <strain evidence="4">AT2.8</strain>
    </source>
</reference>
<name>A0A852TES9_9BACI</name>
<dbReference type="Proteomes" id="UP000548423">
    <property type="component" value="Unassembled WGS sequence"/>
</dbReference>
<proteinExistence type="predicted"/>
<dbReference type="EC" id="3.7.1.9" evidence="3"/>
<dbReference type="AlphaFoldDB" id="A0A852TES9"/>
<dbReference type="InterPro" id="IPR050266">
    <property type="entry name" value="AB_hydrolase_sf"/>
</dbReference>
<evidence type="ECO:0000313" key="3">
    <source>
        <dbReference type="EMBL" id="NYE07380.1"/>
    </source>
</evidence>